<dbReference type="EMBL" id="MU003492">
    <property type="protein sequence ID" value="KAF2478143.1"/>
    <property type="molecule type" value="Genomic_DNA"/>
</dbReference>
<protein>
    <submittedName>
        <fullName evidence="1">Uncharacterized protein</fullName>
    </submittedName>
</protein>
<gene>
    <name evidence="1" type="ORF">BDR25DRAFT_308951</name>
</gene>
<sequence>MEMKVRIRYLVLIATLSLLISISFQALTPITSAAQHTIEPRAETTIPPDIIGYTSTQGKYSPFHCLTPGETWLSASALGRCCPTTGDCPIYTACVNGSVIRNDQFKTTCTGTGTQTVCVTGTVYESVGDLNPMLSTSSTTSPQTSPTSPPSTGISGGKLGGLISGAVIGGILLGVAGLLIYRKWGKGEAAGPTTGGGGLPQEAGGQQGLIPVPAGPQPALPAPPHAAVEGVLIHGQGPRHPQPGVAAAGTPGEQQPEQTHELESLQQPSGPEYAPSPLVDEAPQRPQHGRRASELEGCNPAAEVEDNGEGPSKITGPSSRAGHDNEVGASSMRSGNEAAASNGEGPSSTREPRQRTE</sequence>
<dbReference type="Proteomes" id="UP000799755">
    <property type="component" value="Unassembled WGS sequence"/>
</dbReference>
<organism evidence="1 2">
    <name type="scientific">Lindgomyces ingoldianus</name>
    <dbReference type="NCBI Taxonomy" id="673940"/>
    <lineage>
        <taxon>Eukaryota</taxon>
        <taxon>Fungi</taxon>
        <taxon>Dikarya</taxon>
        <taxon>Ascomycota</taxon>
        <taxon>Pezizomycotina</taxon>
        <taxon>Dothideomycetes</taxon>
        <taxon>Pleosporomycetidae</taxon>
        <taxon>Pleosporales</taxon>
        <taxon>Lindgomycetaceae</taxon>
        <taxon>Lindgomyces</taxon>
    </lineage>
</organism>
<accession>A0ACB6RFQ4</accession>
<evidence type="ECO:0000313" key="1">
    <source>
        <dbReference type="EMBL" id="KAF2478143.1"/>
    </source>
</evidence>
<reference evidence="1" key="1">
    <citation type="journal article" date="2020" name="Stud. Mycol.">
        <title>101 Dothideomycetes genomes: a test case for predicting lifestyles and emergence of pathogens.</title>
        <authorList>
            <person name="Haridas S."/>
            <person name="Albert R."/>
            <person name="Binder M."/>
            <person name="Bloem J."/>
            <person name="Labutti K."/>
            <person name="Salamov A."/>
            <person name="Andreopoulos B."/>
            <person name="Baker S."/>
            <person name="Barry K."/>
            <person name="Bills G."/>
            <person name="Bluhm B."/>
            <person name="Cannon C."/>
            <person name="Castanera R."/>
            <person name="Culley D."/>
            <person name="Daum C."/>
            <person name="Ezra D."/>
            <person name="Gonzalez J."/>
            <person name="Henrissat B."/>
            <person name="Kuo A."/>
            <person name="Liang C."/>
            <person name="Lipzen A."/>
            <person name="Lutzoni F."/>
            <person name="Magnuson J."/>
            <person name="Mondo S."/>
            <person name="Nolan M."/>
            <person name="Ohm R."/>
            <person name="Pangilinan J."/>
            <person name="Park H.-J."/>
            <person name="Ramirez L."/>
            <person name="Alfaro M."/>
            <person name="Sun H."/>
            <person name="Tritt A."/>
            <person name="Yoshinaga Y."/>
            <person name="Zwiers L.-H."/>
            <person name="Turgeon B."/>
            <person name="Goodwin S."/>
            <person name="Spatafora J."/>
            <person name="Crous P."/>
            <person name="Grigoriev I."/>
        </authorList>
    </citation>
    <scope>NUCLEOTIDE SEQUENCE</scope>
    <source>
        <strain evidence="1">ATCC 200398</strain>
    </source>
</reference>
<name>A0ACB6RFQ4_9PLEO</name>
<proteinExistence type="predicted"/>
<comment type="caution">
    <text evidence="1">The sequence shown here is derived from an EMBL/GenBank/DDBJ whole genome shotgun (WGS) entry which is preliminary data.</text>
</comment>
<keyword evidence="2" id="KW-1185">Reference proteome</keyword>
<evidence type="ECO:0000313" key="2">
    <source>
        <dbReference type="Proteomes" id="UP000799755"/>
    </source>
</evidence>